<evidence type="ECO:0000313" key="3">
    <source>
        <dbReference type="Ensembl" id="ENSSTUP00000091522.1"/>
    </source>
</evidence>
<accession>A0A674D679</accession>
<dbReference type="Ensembl" id="ENSSTUT00000097374.1">
    <property type="protein sequence ID" value="ENSSTUP00000091522.1"/>
    <property type="gene ID" value="ENSSTUG00000040233.1"/>
</dbReference>
<keyword evidence="4" id="KW-1185">Reference proteome</keyword>
<protein>
    <submittedName>
        <fullName evidence="3">Uncharacterized protein</fullName>
    </submittedName>
</protein>
<dbReference type="InParanoid" id="A0A674D679"/>
<dbReference type="PANTHER" id="PTHR21501">
    <property type="entry name" value="PROTEIN FAM-161"/>
    <property type="match status" value="1"/>
</dbReference>
<proteinExistence type="predicted"/>
<keyword evidence="2" id="KW-0472">Membrane</keyword>
<sequence>MANAHRANVLVTSCLKTPVDPHTKAPLALYERQRALPCSSAAGHIDNREYEKEVRYRQMSIVKHVFMSVDSHKSMLFSNFYFSNEEYYRKLEELKRAHLRTMAELEGMYRKKLELKGTPPSENVQGAQAHRCVVALVWNLLFFLINHQDNKLKLVGYIFFSWSVLYSASTISNVSINIRRV</sequence>
<keyword evidence="1" id="KW-0175">Coiled coil</keyword>
<keyword evidence="2" id="KW-0812">Transmembrane</keyword>
<keyword evidence="2" id="KW-1133">Transmembrane helix</keyword>
<evidence type="ECO:0000256" key="1">
    <source>
        <dbReference type="ARBA" id="ARBA00023054"/>
    </source>
</evidence>
<organism evidence="3 4">
    <name type="scientific">Salmo trutta</name>
    <name type="common">Brown trout</name>
    <dbReference type="NCBI Taxonomy" id="8032"/>
    <lineage>
        <taxon>Eukaryota</taxon>
        <taxon>Metazoa</taxon>
        <taxon>Chordata</taxon>
        <taxon>Craniata</taxon>
        <taxon>Vertebrata</taxon>
        <taxon>Euteleostomi</taxon>
        <taxon>Actinopterygii</taxon>
        <taxon>Neopterygii</taxon>
        <taxon>Teleostei</taxon>
        <taxon>Protacanthopterygii</taxon>
        <taxon>Salmoniformes</taxon>
        <taxon>Salmonidae</taxon>
        <taxon>Salmoninae</taxon>
        <taxon>Salmo</taxon>
    </lineage>
</organism>
<dbReference type="GO" id="GO:0044782">
    <property type="term" value="P:cilium organization"/>
    <property type="evidence" value="ECO:0007669"/>
    <property type="project" value="TreeGrafter"/>
</dbReference>
<name>A0A674D679_SALTR</name>
<dbReference type="GO" id="GO:0005929">
    <property type="term" value="C:cilium"/>
    <property type="evidence" value="ECO:0007669"/>
    <property type="project" value="TreeGrafter"/>
</dbReference>
<dbReference type="AlphaFoldDB" id="A0A674D679"/>
<evidence type="ECO:0000313" key="4">
    <source>
        <dbReference type="Proteomes" id="UP000472277"/>
    </source>
</evidence>
<evidence type="ECO:0000256" key="2">
    <source>
        <dbReference type="SAM" id="Phobius"/>
    </source>
</evidence>
<dbReference type="PANTHER" id="PTHR21501:SF3">
    <property type="entry name" value="PROTEIN FAM161A"/>
    <property type="match status" value="1"/>
</dbReference>
<reference evidence="3" key="2">
    <citation type="submission" date="2025-09" db="UniProtKB">
        <authorList>
            <consortium name="Ensembl"/>
        </authorList>
    </citation>
    <scope>IDENTIFICATION</scope>
</reference>
<dbReference type="OMA" id="GHIDNRE"/>
<dbReference type="GO" id="GO:0005856">
    <property type="term" value="C:cytoskeleton"/>
    <property type="evidence" value="ECO:0007669"/>
    <property type="project" value="UniProtKB-ARBA"/>
</dbReference>
<dbReference type="GeneTree" id="ENSGT00940000157824"/>
<reference evidence="3" key="1">
    <citation type="submission" date="2025-08" db="UniProtKB">
        <authorList>
            <consortium name="Ensembl"/>
        </authorList>
    </citation>
    <scope>IDENTIFICATION</scope>
</reference>
<dbReference type="InterPro" id="IPR051655">
    <property type="entry name" value="FAM161"/>
</dbReference>
<feature type="transmembrane region" description="Helical" evidence="2">
    <location>
        <begin position="154"/>
        <end position="176"/>
    </location>
</feature>
<dbReference type="Proteomes" id="UP000472277">
    <property type="component" value="Chromosome 38"/>
</dbReference>